<keyword evidence="2" id="KW-0813">Transport</keyword>
<dbReference type="RefSeq" id="XP_022775926.1">
    <property type="nucleotide sequence ID" value="XM_022920191.1"/>
</dbReference>
<sequence length="431" mass="46562">MALPSHTLENGSVLVDSGQSRLAELGYKQELKRDLSLNIVGQWAVTTSVDFSLAQLIQVIILLSTGGKNGGGYEASKYVVMAFHGAILLMHAIINSLPISVLSFFGQLAAAWNLLGVLLLMILIPSVATERASAKFVFTHFNTDNGDGINSKVYIFVLGLLMSQYTLTGYDASAHMTEETKSADKNGPKGIISSIGISIIFGWGYLLGITFAVTNIPFLLSEDNDAGGYAIAEIFYLAFKDRYGNGVGGIICLGVVAIAIFFCGMSSVTSNSRMAYAFSRDGAMPLSRWWHKVNQQEVPINAVWLSAFISFCMALTSLGSLVAFQAMVSIATIGLYIAYALPIFFRVTLARKSFIPGPFNLGRYGVLVGWIAVIWVATISVLFSLPVAYPITPQTLNYTPVAVCGLLVLTIASWIVSARHWFTGPITNIDK</sequence>
<evidence type="ECO:0000313" key="8">
    <source>
        <dbReference type="RefSeq" id="XP_022775926.1"/>
    </source>
</evidence>
<dbReference type="PANTHER" id="PTHR45649">
    <property type="entry name" value="AMINO-ACID PERMEASE BAT1"/>
    <property type="match status" value="1"/>
</dbReference>
<dbReference type="GO" id="GO:0005313">
    <property type="term" value="F:L-glutamate transmembrane transporter activity"/>
    <property type="evidence" value="ECO:0007669"/>
    <property type="project" value="TreeGrafter"/>
</dbReference>
<accession>A0A6P6BFP4</accession>
<gene>
    <name evidence="8" type="primary">LOC111317781</name>
</gene>
<feature type="transmembrane region" description="Helical" evidence="6">
    <location>
        <begin position="298"/>
        <end position="316"/>
    </location>
</feature>
<dbReference type="Proteomes" id="UP000515121">
    <property type="component" value="Unplaced"/>
</dbReference>
<feature type="transmembrane region" description="Helical" evidence="6">
    <location>
        <begin position="100"/>
        <end position="124"/>
    </location>
</feature>
<keyword evidence="3 6" id="KW-0812">Transmembrane</keyword>
<evidence type="ECO:0000256" key="4">
    <source>
        <dbReference type="ARBA" id="ARBA00022989"/>
    </source>
</evidence>
<dbReference type="PIRSF" id="PIRSF006060">
    <property type="entry name" value="AA_transporter"/>
    <property type="match status" value="1"/>
</dbReference>
<protein>
    <submittedName>
        <fullName evidence="8">Amino-acid permease BAT1 homolog isoform X3</fullName>
    </submittedName>
</protein>
<dbReference type="GO" id="GO:0015185">
    <property type="term" value="F:gamma-aminobutyric acid transmembrane transporter activity"/>
    <property type="evidence" value="ECO:0007669"/>
    <property type="project" value="TreeGrafter"/>
</dbReference>
<dbReference type="GO" id="GO:0015180">
    <property type="term" value="F:L-alanine transmembrane transporter activity"/>
    <property type="evidence" value="ECO:0007669"/>
    <property type="project" value="TreeGrafter"/>
</dbReference>
<proteinExistence type="predicted"/>
<keyword evidence="7" id="KW-1185">Reference proteome</keyword>
<feature type="transmembrane region" description="Helical" evidence="6">
    <location>
        <begin position="191"/>
        <end position="213"/>
    </location>
</feature>
<keyword evidence="5 6" id="KW-0472">Membrane</keyword>
<organism evidence="7 8">
    <name type="scientific">Durio zibethinus</name>
    <name type="common">Durian</name>
    <dbReference type="NCBI Taxonomy" id="66656"/>
    <lineage>
        <taxon>Eukaryota</taxon>
        <taxon>Viridiplantae</taxon>
        <taxon>Streptophyta</taxon>
        <taxon>Embryophyta</taxon>
        <taxon>Tracheophyta</taxon>
        <taxon>Spermatophyta</taxon>
        <taxon>Magnoliopsida</taxon>
        <taxon>eudicotyledons</taxon>
        <taxon>Gunneridae</taxon>
        <taxon>Pentapetalae</taxon>
        <taxon>rosids</taxon>
        <taxon>malvids</taxon>
        <taxon>Malvales</taxon>
        <taxon>Malvaceae</taxon>
        <taxon>Helicteroideae</taxon>
        <taxon>Durio</taxon>
    </lineage>
</organism>
<feature type="transmembrane region" description="Helical" evidence="6">
    <location>
        <begin position="395"/>
        <end position="416"/>
    </location>
</feature>
<dbReference type="PANTHER" id="PTHR45649:SF30">
    <property type="entry name" value="AMINO-ACID PERMEASE BAT1"/>
    <property type="match status" value="1"/>
</dbReference>
<reference evidence="8" key="1">
    <citation type="submission" date="2025-08" db="UniProtKB">
        <authorList>
            <consortium name="RefSeq"/>
        </authorList>
    </citation>
    <scope>IDENTIFICATION</scope>
    <source>
        <tissue evidence="8">Fruit stalk</tissue>
    </source>
</reference>
<comment type="subcellular location">
    <subcellularLocation>
        <location evidence="1">Membrane</location>
        <topology evidence="1">Multi-pass membrane protein</topology>
    </subcellularLocation>
</comment>
<feature type="transmembrane region" description="Helical" evidence="6">
    <location>
        <begin position="322"/>
        <end position="345"/>
    </location>
</feature>
<dbReference type="Gene3D" id="1.20.1740.10">
    <property type="entry name" value="Amino acid/polyamine transporter I"/>
    <property type="match status" value="1"/>
</dbReference>
<evidence type="ECO:0000256" key="5">
    <source>
        <dbReference type="ARBA" id="ARBA00023136"/>
    </source>
</evidence>
<dbReference type="GeneID" id="111317781"/>
<dbReference type="InterPro" id="IPR002293">
    <property type="entry name" value="AA/rel_permease1"/>
</dbReference>
<evidence type="ECO:0000256" key="3">
    <source>
        <dbReference type="ARBA" id="ARBA00022692"/>
    </source>
</evidence>
<feature type="transmembrane region" description="Helical" evidence="6">
    <location>
        <begin position="243"/>
        <end position="264"/>
    </location>
</feature>
<dbReference type="Pfam" id="PF13520">
    <property type="entry name" value="AA_permease_2"/>
    <property type="match status" value="1"/>
</dbReference>
<evidence type="ECO:0000256" key="6">
    <source>
        <dbReference type="SAM" id="Phobius"/>
    </source>
</evidence>
<name>A0A6P6BFP4_DURZI</name>
<feature type="transmembrane region" description="Helical" evidence="6">
    <location>
        <begin position="75"/>
        <end position="94"/>
    </location>
</feature>
<keyword evidence="4 6" id="KW-1133">Transmembrane helix</keyword>
<dbReference type="GO" id="GO:0016020">
    <property type="term" value="C:membrane"/>
    <property type="evidence" value="ECO:0007669"/>
    <property type="project" value="UniProtKB-SubCell"/>
</dbReference>
<dbReference type="AlphaFoldDB" id="A0A6P6BFP4"/>
<feature type="transmembrane region" description="Helical" evidence="6">
    <location>
        <begin position="366"/>
        <end position="389"/>
    </location>
</feature>
<evidence type="ECO:0000256" key="1">
    <source>
        <dbReference type="ARBA" id="ARBA00004141"/>
    </source>
</evidence>
<evidence type="ECO:0000256" key="2">
    <source>
        <dbReference type="ARBA" id="ARBA00022448"/>
    </source>
</evidence>
<dbReference type="GO" id="GO:0015189">
    <property type="term" value="F:L-lysine transmembrane transporter activity"/>
    <property type="evidence" value="ECO:0007669"/>
    <property type="project" value="TreeGrafter"/>
</dbReference>
<evidence type="ECO:0000313" key="7">
    <source>
        <dbReference type="Proteomes" id="UP000515121"/>
    </source>
</evidence>